<dbReference type="OrthoDB" id="3630523at2759"/>
<proteinExistence type="predicted"/>
<keyword evidence="2" id="KW-1185">Reference proteome</keyword>
<comment type="caution">
    <text evidence="1">The sequence shown here is derived from an EMBL/GenBank/DDBJ whole genome shotgun (WGS) entry which is preliminary data.</text>
</comment>
<gene>
    <name evidence="1" type="ORF">AC578_7508</name>
</gene>
<dbReference type="Proteomes" id="UP000070133">
    <property type="component" value="Unassembled WGS sequence"/>
</dbReference>
<dbReference type="AlphaFoldDB" id="A0A139GV98"/>
<reference evidence="1 2" key="1">
    <citation type="submission" date="2015-07" db="EMBL/GenBank/DDBJ databases">
        <title>Comparative genomics of the Sigatoka disease complex on banana suggests a link between parallel evolutionary changes in Pseudocercospora fijiensis and Pseudocercospora eumusae and increased virulence on the banana host.</title>
        <authorList>
            <person name="Chang T.-C."/>
            <person name="Salvucci A."/>
            <person name="Crous P.W."/>
            <person name="Stergiopoulos I."/>
        </authorList>
    </citation>
    <scope>NUCLEOTIDE SEQUENCE [LARGE SCALE GENOMIC DNA]</scope>
    <source>
        <strain evidence="1 2">CBS 114824</strain>
    </source>
</reference>
<protein>
    <submittedName>
        <fullName evidence="1">Uncharacterized protein</fullName>
    </submittedName>
</protein>
<dbReference type="EMBL" id="LFZN01000325">
    <property type="protein sequence ID" value="KXS94110.1"/>
    <property type="molecule type" value="Genomic_DNA"/>
</dbReference>
<name>A0A139GV98_9PEZI</name>
<evidence type="ECO:0000313" key="2">
    <source>
        <dbReference type="Proteomes" id="UP000070133"/>
    </source>
</evidence>
<accession>A0A139GV98</accession>
<sequence>MHAIVDTPTRQGHSLSTEHKQLHALPYHSNINFIAKMTQLDFERYQLYFDQKNKTLSDAITVGIYRAYEDSDKDQTCKDTLLNLLKFIIKSYEEDPKHISNTIANRATHAETQLEADIMMGISTTLTLYGSLGTDADADKVGLFLWVLKKIIADAEKDTMDGKEAVEAK</sequence>
<evidence type="ECO:0000313" key="1">
    <source>
        <dbReference type="EMBL" id="KXS94110.1"/>
    </source>
</evidence>
<organism evidence="1 2">
    <name type="scientific">Pseudocercospora eumusae</name>
    <dbReference type="NCBI Taxonomy" id="321146"/>
    <lineage>
        <taxon>Eukaryota</taxon>
        <taxon>Fungi</taxon>
        <taxon>Dikarya</taxon>
        <taxon>Ascomycota</taxon>
        <taxon>Pezizomycotina</taxon>
        <taxon>Dothideomycetes</taxon>
        <taxon>Dothideomycetidae</taxon>
        <taxon>Mycosphaerellales</taxon>
        <taxon>Mycosphaerellaceae</taxon>
        <taxon>Pseudocercospora</taxon>
    </lineage>
</organism>